<evidence type="ECO:0000256" key="1">
    <source>
        <dbReference type="ARBA" id="ARBA00008396"/>
    </source>
</evidence>
<name>A0A382LNH5_9ZZZZ</name>
<evidence type="ECO:0000256" key="4">
    <source>
        <dbReference type="SAM" id="MobiDB-lite"/>
    </source>
</evidence>
<gene>
    <name evidence="6" type="ORF">METZ01_LOCUS289285</name>
</gene>
<dbReference type="GO" id="GO:0003677">
    <property type="term" value="F:DNA binding"/>
    <property type="evidence" value="ECO:0007669"/>
    <property type="project" value="UniProtKB-KW"/>
</dbReference>
<dbReference type="PROSITE" id="PS50889">
    <property type="entry name" value="S4"/>
    <property type="match status" value="1"/>
</dbReference>
<accession>A0A382LNH5</accession>
<evidence type="ECO:0000313" key="6">
    <source>
        <dbReference type="EMBL" id="SVC36431.1"/>
    </source>
</evidence>
<evidence type="ECO:0000256" key="3">
    <source>
        <dbReference type="ARBA" id="ARBA00023125"/>
    </source>
</evidence>
<dbReference type="SMART" id="SM00363">
    <property type="entry name" value="S4"/>
    <property type="match status" value="1"/>
</dbReference>
<dbReference type="AlphaFoldDB" id="A0A382LNH5"/>
<dbReference type="Gene3D" id="3.10.290.10">
    <property type="entry name" value="RNA-binding S4 domain"/>
    <property type="match status" value="1"/>
</dbReference>
<feature type="domain" description="RNA-binding S4" evidence="5">
    <location>
        <begin position="7"/>
        <end position="68"/>
    </location>
</feature>
<dbReference type="CDD" id="cd00165">
    <property type="entry name" value="S4"/>
    <property type="match status" value="1"/>
</dbReference>
<dbReference type="InterPro" id="IPR002942">
    <property type="entry name" value="S4_RNA-bd"/>
</dbReference>
<evidence type="ECO:0000256" key="2">
    <source>
        <dbReference type="ARBA" id="ARBA00022884"/>
    </source>
</evidence>
<sequence>MAEKNTTRIDKWIWAVRIYKTRSMSTEACAGGKVKIAGITVKASRMVRKGDLIQVRKGVIKFEYKVLGIAEKRMGAKMVTDYMEDLTPKEELEKLKTTHTILTYNREKGKGRPTKKKRRNMDKLRSKY</sequence>
<dbReference type="EMBL" id="UINC01087233">
    <property type="protein sequence ID" value="SVC36431.1"/>
    <property type="molecule type" value="Genomic_DNA"/>
</dbReference>
<organism evidence="6">
    <name type="scientific">marine metagenome</name>
    <dbReference type="NCBI Taxonomy" id="408172"/>
    <lineage>
        <taxon>unclassified sequences</taxon>
        <taxon>metagenomes</taxon>
        <taxon>ecological metagenomes</taxon>
    </lineage>
</organism>
<dbReference type="GO" id="GO:0043023">
    <property type="term" value="F:ribosomal large subunit binding"/>
    <property type="evidence" value="ECO:0007669"/>
    <property type="project" value="InterPro"/>
</dbReference>
<feature type="region of interest" description="Disordered" evidence="4">
    <location>
        <begin position="103"/>
        <end position="128"/>
    </location>
</feature>
<comment type="similarity">
    <text evidence="1">Belongs to the HSP15 family.</text>
</comment>
<dbReference type="SUPFAM" id="SSF55174">
    <property type="entry name" value="Alpha-L RNA-binding motif"/>
    <property type="match status" value="1"/>
</dbReference>
<dbReference type="GO" id="GO:0034605">
    <property type="term" value="P:cellular response to heat"/>
    <property type="evidence" value="ECO:0007669"/>
    <property type="project" value="InterPro"/>
</dbReference>
<dbReference type="Pfam" id="PF01479">
    <property type="entry name" value="S4"/>
    <property type="match status" value="1"/>
</dbReference>
<proteinExistence type="inferred from homology"/>
<keyword evidence="2" id="KW-0694">RNA-binding</keyword>
<keyword evidence="3" id="KW-0238">DNA-binding</keyword>
<feature type="compositionally biased region" description="Basic residues" evidence="4">
    <location>
        <begin position="111"/>
        <end position="120"/>
    </location>
</feature>
<evidence type="ECO:0000259" key="5">
    <source>
        <dbReference type="SMART" id="SM00363"/>
    </source>
</evidence>
<dbReference type="InterPro" id="IPR025708">
    <property type="entry name" value="HSP15"/>
</dbReference>
<reference evidence="6" key="1">
    <citation type="submission" date="2018-05" db="EMBL/GenBank/DDBJ databases">
        <authorList>
            <person name="Lanie J.A."/>
            <person name="Ng W.-L."/>
            <person name="Kazmierczak K.M."/>
            <person name="Andrzejewski T.M."/>
            <person name="Davidsen T.M."/>
            <person name="Wayne K.J."/>
            <person name="Tettelin H."/>
            <person name="Glass J.I."/>
            <person name="Rusch D."/>
            <person name="Podicherti R."/>
            <person name="Tsui H.-C.T."/>
            <person name="Winkler M.E."/>
        </authorList>
    </citation>
    <scope>NUCLEOTIDE SEQUENCE</scope>
</reference>
<dbReference type="PIRSF" id="PIRSF016821">
    <property type="entry name" value="HSP15"/>
    <property type="match status" value="1"/>
</dbReference>
<protein>
    <recommendedName>
        <fullName evidence="5">RNA-binding S4 domain-containing protein</fullName>
    </recommendedName>
</protein>
<dbReference type="InterPro" id="IPR036986">
    <property type="entry name" value="S4_RNA-bd_sf"/>
</dbReference>
<dbReference type="GO" id="GO:0003727">
    <property type="term" value="F:single-stranded RNA binding"/>
    <property type="evidence" value="ECO:0007669"/>
    <property type="project" value="InterPro"/>
</dbReference>